<evidence type="ECO:0000313" key="4">
    <source>
        <dbReference type="Proteomes" id="UP000054047"/>
    </source>
</evidence>
<protein>
    <recommendedName>
        <fullName evidence="5">NTR domain-containing protein</fullName>
    </recommendedName>
</protein>
<dbReference type="Proteomes" id="UP000054047">
    <property type="component" value="Unassembled WGS sequence"/>
</dbReference>
<accession>A0A0C2G046</accession>
<dbReference type="OrthoDB" id="6041373at2759"/>
<comment type="subcellular location">
    <subcellularLocation>
        <location evidence="1">Secreted</location>
    </subcellularLocation>
</comment>
<evidence type="ECO:0000313" key="3">
    <source>
        <dbReference type="EMBL" id="KIH50461.1"/>
    </source>
</evidence>
<dbReference type="GO" id="GO:0005576">
    <property type="term" value="C:extracellular region"/>
    <property type="evidence" value="ECO:0007669"/>
    <property type="project" value="UniProtKB-SubCell"/>
</dbReference>
<evidence type="ECO:0000256" key="1">
    <source>
        <dbReference type="ARBA" id="ARBA00004613"/>
    </source>
</evidence>
<dbReference type="EMBL" id="KN749639">
    <property type="protein sequence ID" value="KIH50461.1"/>
    <property type="molecule type" value="Genomic_DNA"/>
</dbReference>
<dbReference type="AlphaFoldDB" id="A0A0C2G046"/>
<evidence type="ECO:0008006" key="5">
    <source>
        <dbReference type="Google" id="ProtNLM"/>
    </source>
</evidence>
<dbReference type="Gene3D" id="2.40.50.120">
    <property type="match status" value="1"/>
</dbReference>
<dbReference type="GO" id="GO:0008191">
    <property type="term" value="F:metalloendopeptidase inhibitor activity"/>
    <property type="evidence" value="ECO:0007669"/>
    <property type="project" value="InterPro"/>
</dbReference>
<keyword evidence="2" id="KW-0964">Secreted</keyword>
<dbReference type="InterPro" id="IPR001820">
    <property type="entry name" value="TIMP"/>
</dbReference>
<proteinExistence type="predicted"/>
<dbReference type="InterPro" id="IPR008993">
    <property type="entry name" value="TIMP-like_OB-fold"/>
</dbReference>
<organism evidence="3 4">
    <name type="scientific">Ancylostoma duodenale</name>
    <dbReference type="NCBI Taxonomy" id="51022"/>
    <lineage>
        <taxon>Eukaryota</taxon>
        <taxon>Metazoa</taxon>
        <taxon>Ecdysozoa</taxon>
        <taxon>Nematoda</taxon>
        <taxon>Chromadorea</taxon>
        <taxon>Rhabditida</taxon>
        <taxon>Rhabditina</taxon>
        <taxon>Rhabditomorpha</taxon>
        <taxon>Strongyloidea</taxon>
        <taxon>Ancylostomatidae</taxon>
        <taxon>Ancylostomatinae</taxon>
        <taxon>Ancylostoma</taxon>
    </lineage>
</organism>
<dbReference type="Pfam" id="PF00965">
    <property type="entry name" value="TIMP"/>
    <property type="match status" value="1"/>
</dbReference>
<evidence type="ECO:0000256" key="2">
    <source>
        <dbReference type="ARBA" id="ARBA00022525"/>
    </source>
</evidence>
<keyword evidence="4" id="KW-1185">Reference proteome</keyword>
<name>A0A0C2G046_9BILA</name>
<gene>
    <name evidence="3" type="ORF">ANCDUO_19460</name>
</gene>
<dbReference type="SUPFAM" id="SSF50242">
    <property type="entry name" value="TIMP-like"/>
    <property type="match status" value="1"/>
</dbReference>
<reference evidence="3 4" key="1">
    <citation type="submission" date="2013-12" db="EMBL/GenBank/DDBJ databases">
        <title>Draft genome of the parsitic nematode Ancylostoma duodenale.</title>
        <authorList>
            <person name="Mitreva M."/>
        </authorList>
    </citation>
    <scope>NUCLEOTIDE SEQUENCE [LARGE SCALE GENOMIC DNA]</scope>
    <source>
        <strain evidence="3 4">Zhejiang</strain>
    </source>
</reference>
<sequence>MQYASTRGFDKLRNITTSILTTANSESACGLTGLPDDWDYLLTGKFGGNGEIKITSCDLYMAWYDVTTEERDLLRDLRDGVEKCE</sequence>